<accession>W7LCU9</accession>
<dbReference type="NCBIfam" id="TIGR03296">
    <property type="entry name" value="M6dom_TIGR03296"/>
    <property type="match status" value="1"/>
</dbReference>
<dbReference type="InterPro" id="IPR008757">
    <property type="entry name" value="Peptidase_M6-like_domain"/>
</dbReference>
<keyword evidence="3" id="KW-0645">Protease</keyword>
<feature type="signal peptide" evidence="1">
    <location>
        <begin position="1"/>
        <end position="23"/>
    </location>
</feature>
<evidence type="ECO:0000259" key="2">
    <source>
        <dbReference type="Pfam" id="PF05547"/>
    </source>
</evidence>
<dbReference type="Gene3D" id="3.40.390.10">
    <property type="entry name" value="Collagenase (Catalytic Domain)"/>
    <property type="match status" value="1"/>
</dbReference>
<dbReference type="PANTHER" id="PTHR41775:SF1">
    <property type="entry name" value="PEPTIDASE M6-LIKE DOMAIN-CONTAINING PROTEIN"/>
    <property type="match status" value="1"/>
</dbReference>
<dbReference type="PATRIC" id="fig|1307436.3.peg.321"/>
<dbReference type="Proteomes" id="UP000019270">
    <property type="component" value="Unassembled WGS sequence"/>
</dbReference>
<dbReference type="GO" id="GO:0008237">
    <property type="term" value="F:metallopeptidase activity"/>
    <property type="evidence" value="ECO:0007669"/>
    <property type="project" value="InterPro"/>
</dbReference>
<evidence type="ECO:0000256" key="1">
    <source>
        <dbReference type="SAM" id="SignalP"/>
    </source>
</evidence>
<dbReference type="AlphaFoldDB" id="W7LCU9"/>
<sequence>MLKVLSTSALSLALAGSAVFAGAGPADTQSKQENKHQISLAHHVGASPELAAKAKELGIDLSKADPAEKAAKAGAKFQQPGDNHAAYKEATGDIPVLVLLAKYPDGDEPVGDMPGQVPAKYYEDLIFGTEYNPYELPQFEKYDGPDVPKDRTMQNAYKESSYGKTNLVRKENTEFVWVEMPKGASYYLDQEGKFAENGTYVNGNVNGDAHSGEFIRDLLKAADDQVDFSKYAENGEVPNIFVIHEGTGAEFSRDPAQFWSHKWNILSALYYGKYYETGNPAPAEEGMSEEAWIDKTVADDMTYDGVIVNNYNIQPGIGGNVAGFDAATNTYKEEAKTGPFPAQTGVYAHEFGHALGLPDFYDTVYSSEGVGNYSMMAGGSWLRYPNKPEFSGNSPAHFDPFSKIFLGWVNPVEVKPEDEPQTITLPPINKATADNGIVKMEVPGSNGTEYFLFENVQQDGFNKGFIRQGEDAKGLVAWHVDENIINLYQTAGFRPNNVENWMNKRFQYNQSETASDGTVVTHYGLSILQADGKYDLEKNINRGDAGDFFKTGSKITPVSGNVHTGSYYFWKGDSSTPADSGIHVTGIKENADGSITAKFFYNSNSSTK</sequence>
<reference evidence="3 4" key="2">
    <citation type="journal article" date="2016" name="Sci. Rep.">
        <title>A novel serine protease, Sep1, from Bacillus firmus DS-1 has nematicidal activity and degrades multiple intestinal-associated nematode proteins.</title>
        <authorList>
            <person name="Geng C."/>
            <person name="Nie X."/>
            <person name="Tang Z."/>
            <person name="Zhang Y."/>
            <person name="Lin J."/>
            <person name="Sun M."/>
            <person name="Peng D."/>
        </authorList>
    </citation>
    <scope>NUCLEOTIDE SEQUENCE [LARGE SCALE GENOMIC DNA]</scope>
    <source>
        <strain evidence="3 4">DS1</strain>
    </source>
</reference>
<evidence type="ECO:0000313" key="3">
    <source>
        <dbReference type="EMBL" id="EWG13047.1"/>
    </source>
</evidence>
<feature type="chain" id="PRO_5004895570" evidence="1">
    <location>
        <begin position="24"/>
        <end position="608"/>
    </location>
</feature>
<comment type="caution">
    <text evidence="3">The sequence shown here is derived from an EMBL/GenBank/DDBJ whole genome shotgun (WGS) entry which is preliminary data.</text>
</comment>
<feature type="domain" description="Peptidase M6-like" evidence="2">
    <location>
        <begin position="337"/>
        <end position="403"/>
    </location>
</feature>
<dbReference type="Pfam" id="PF05547">
    <property type="entry name" value="Peptidase_M6"/>
    <property type="match status" value="1"/>
</dbReference>
<proteinExistence type="predicted"/>
<reference evidence="4" key="1">
    <citation type="submission" date="2013-03" db="EMBL/GenBank/DDBJ databases">
        <title>Draft genome sequence of Bacillus firmus DS1.</title>
        <authorList>
            <person name="Peng D."/>
            <person name="Zhu L."/>
            <person name="Sun M."/>
        </authorList>
    </citation>
    <scope>NUCLEOTIDE SEQUENCE [LARGE SCALE GENOMIC DNA]</scope>
    <source>
        <strain evidence="4">DS1</strain>
    </source>
</reference>
<protein>
    <submittedName>
        <fullName evidence="3">Protease</fullName>
    </submittedName>
</protein>
<dbReference type="PANTHER" id="PTHR41775">
    <property type="entry name" value="SECRETED PROTEIN-RELATED"/>
    <property type="match status" value="1"/>
</dbReference>
<dbReference type="OrthoDB" id="275270at2"/>
<organism evidence="3 4">
    <name type="scientific">Cytobacillus firmus DS1</name>
    <dbReference type="NCBI Taxonomy" id="1307436"/>
    <lineage>
        <taxon>Bacteria</taxon>
        <taxon>Bacillati</taxon>
        <taxon>Bacillota</taxon>
        <taxon>Bacilli</taxon>
        <taxon>Bacillales</taxon>
        <taxon>Bacillaceae</taxon>
        <taxon>Cytobacillus</taxon>
    </lineage>
</organism>
<dbReference type="SUPFAM" id="SSF55486">
    <property type="entry name" value="Metalloproteases ('zincins'), catalytic domain"/>
    <property type="match status" value="1"/>
</dbReference>
<evidence type="ECO:0000313" key="4">
    <source>
        <dbReference type="Proteomes" id="UP000019270"/>
    </source>
</evidence>
<keyword evidence="3" id="KW-0378">Hydrolase</keyword>
<gene>
    <name evidence="3" type="ORF">PBF_01450</name>
</gene>
<dbReference type="InterPro" id="IPR024079">
    <property type="entry name" value="MetalloPept_cat_dom_sf"/>
</dbReference>
<dbReference type="EMBL" id="APVL01000001">
    <property type="protein sequence ID" value="EWG13047.1"/>
    <property type="molecule type" value="Genomic_DNA"/>
</dbReference>
<dbReference type="eggNOG" id="COG4412">
    <property type="taxonomic scope" value="Bacteria"/>
</dbReference>
<name>W7LCU9_CYTFI</name>
<dbReference type="GO" id="GO:0006508">
    <property type="term" value="P:proteolysis"/>
    <property type="evidence" value="ECO:0007669"/>
    <property type="project" value="UniProtKB-KW"/>
</dbReference>
<keyword evidence="1" id="KW-0732">Signal</keyword>